<proteinExistence type="predicted"/>
<dbReference type="AlphaFoldDB" id="A0A952KN31"/>
<comment type="caution">
    <text evidence="1">The sequence shown here is derived from an EMBL/GenBank/DDBJ whole genome shotgun (WGS) entry which is preliminary data.</text>
</comment>
<dbReference type="InterPro" id="IPR019239">
    <property type="entry name" value="VapB_antitoxin"/>
</dbReference>
<evidence type="ECO:0000313" key="1">
    <source>
        <dbReference type="EMBL" id="MBW8728214.1"/>
    </source>
</evidence>
<evidence type="ECO:0000313" key="2">
    <source>
        <dbReference type="Proteomes" id="UP000700706"/>
    </source>
</evidence>
<gene>
    <name evidence="1" type="ORF">JF625_24095</name>
</gene>
<accession>A0A952KN31</accession>
<dbReference type="Proteomes" id="UP000700706">
    <property type="component" value="Unassembled WGS sequence"/>
</dbReference>
<dbReference type="Pfam" id="PF09957">
    <property type="entry name" value="VapB_antitoxin"/>
    <property type="match status" value="1"/>
</dbReference>
<name>A0A952KN31_9PROT</name>
<sequence>MRATIDLDDELLARAQAFTGLRETSALIREALKALIERESARHLARLGGSEPGLEIVRRRRAKPSRP</sequence>
<reference evidence="1" key="1">
    <citation type="submission" date="2020-06" db="EMBL/GenBank/DDBJ databases">
        <title>Stable isotope informed genome-resolved metagenomics uncovers potential trophic interactions in rhizosphere soil.</title>
        <authorList>
            <person name="Starr E.P."/>
            <person name="Shi S."/>
            <person name="Blazewicz S.J."/>
            <person name="Koch B.J."/>
            <person name="Probst A.J."/>
            <person name="Hungate B.A."/>
            <person name="Pett-Ridge J."/>
            <person name="Firestone M.K."/>
            <person name="Banfield J.F."/>
        </authorList>
    </citation>
    <scope>NUCLEOTIDE SEQUENCE</scope>
    <source>
        <strain evidence="1">YM_69_17</strain>
    </source>
</reference>
<protein>
    <submittedName>
        <fullName evidence="1">Type II toxin-antitoxin system VapB family antitoxin</fullName>
    </submittedName>
</protein>
<organism evidence="1 2">
    <name type="scientific">Inquilinus limosus</name>
    <dbReference type="NCBI Taxonomy" id="171674"/>
    <lineage>
        <taxon>Bacteria</taxon>
        <taxon>Pseudomonadati</taxon>
        <taxon>Pseudomonadota</taxon>
        <taxon>Alphaproteobacteria</taxon>
        <taxon>Rhodospirillales</taxon>
        <taxon>Rhodospirillaceae</taxon>
        <taxon>Inquilinus</taxon>
    </lineage>
</organism>
<dbReference type="EMBL" id="JAEKLZ010000375">
    <property type="protein sequence ID" value="MBW8728214.1"/>
    <property type="molecule type" value="Genomic_DNA"/>
</dbReference>